<dbReference type="Pfam" id="PF00126">
    <property type="entry name" value="HTH_1"/>
    <property type="match status" value="1"/>
</dbReference>
<dbReference type="PANTHER" id="PTHR30537:SF26">
    <property type="entry name" value="GLYCINE CLEAVAGE SYSTEM TRANSCRIPTIONAL ACTIVATOR"/>
    <property type="match status" value="1"/>
</dbReference>
<dbReference type="Gene3D" id="1.10.10.10">
    <property type="entry name" value="Winged helix-like DNA-binding domain superfamily/Winged helix DNA-binding domain"/>
    <property type="match status" value="1"/>
</dbReference>
<dbReference type="NCBIfam" id="NF008352">
    <property type="entry name" value="PRK11139.1"/>
    <property type="match status" value="1"/>
</dbReference>
<proteinExistence type="inferred from homology"/>
<gene>
    <name evidence="6" type="primary">gcvA</name>
    <name evidence="6" type="ORF">HW561_14385</name>
</gene>
<feature type="domain" description="HTH lysR-type" evidence="5">
    <location>
        <begin position="4"/>
        <end position="61"/>
    </location>
</feature>
<dbReference type="InterPro" id="IPR036388">
    <property type="entry name" value="WH-like_DNA-bd_sf"/>
</dbReference>
<keyword evidence="2" id="KW-0805">Transcription regulation</keyword>
<dbReference type="SUPFAM" id="SSF46785">
    <property type="entry name" value="Winged helix' DNA-binding domain"/>
    <property type="match status" value="1"/>
</dbReference>
<dbReference type="PROSITE" id="PS50931">
    <property type="entry name" value="HTH_LYSR"/>
    <property type="match status" value="1"/>
</dbReference>
<evidence type="ECO:0000256" key="1">
    <source>
        <dbReference type="ARBA" id="ARBA00009437"/>
    </source>
</evidence>
<comment type="caution">
    <text evidence="6">The sequence shown here is derived from an EMBL/GenBank/DDBJ whole genome shotgun (WGS) entry which is preliminary data.</text>
</comment>
<evidence type="ECO:0000313" key="6">
    <source>
        <dbReference type="EMBL" id="NVO56980.1"/>
    </source>
</evidence>
<dbReference type="InterPro" id="IPR005119">
    <property type="entry name" value="LysR_subst-bd"/>
</dbReference>
<dbReference type="Proteomes" id="UP000630805">
    <property type="component" value="Unassembled WGS sequence"/>
</dbReference>
<evidence type="ECO:0000259" key="5">
    <source>
        <dbReference type="PROSITE" id="PS50931"/>
    </source>
</evidence>
<organism evidence="6 7">
    <name type="scientific">Ruegeria haliotis</name>
    <dbReference type="NCBI Taxonomy" id="2747601"/>
    <lineage>
        <taxon>Bacteria</taxon>
        <taxon>Pseudomonadati</taxon>
        <taxon>Pseudomonadota</taxon>
        <taxon>Alphaproteobacteria</taxon>
        <taxon>Rhodobacterales</taxon>
        <taxon>Roseobacteraceae</taxon>
        <taxon>Ruegeria</taxon>
    </lineage>
</organism>
<dbReference type="PANTHER" id="PTHR30537">
    <property type="entry name" value="HTH-TYPE TRANSCRIPTIONAL REGULATOR"/>
    <property type="match status" value="1"/>
</dbReference>
<evidence type="ECO:0000256" key="2">
    <source>
        <dbReference type="ARBA" id="ARBA00023015"/>
    </source>
</evidence>
<dbReference type="RefSeq" id="WP_176865943.1">
    <property type="nucleotide sequence ID" value="NZ_JABXWT010000008.1"/>
</dbReference>
<dbReference type="InterPro" id="IPR058163">
    <property type="entry name" value="LysR-type_TF_proteobact-type"/>
</dbReference>
<name>A0ABX2PS58_9RHOB</name>
<dbReference type="InterPro" id="IPR036390">
    <property type="entry name" value="WH_DNA-bd_sf"/>
</dbReference>
<evidence type="ECO:0000256" key="4">
    <source>
        <dbReference type="ARBA" id="ARBA00023163"/>
    </source>
</evidence>
<dbReference type="PRINTS" id="PR00039">
    <property type="entry name" value="HTHLYSR"/>
</dbReference>
<dbReference type="Pfam" id="PF03466">
    <property type="entry name" value="LysR_substrate"/>
    <property type="match status" value="1"/>
</dbReference>
<dbReference type="EMBL" id="JABXWT010000008">
    <property type="protein sequence ID" value="NVO56980.1"/>
    <property type="molecule type" value="Genomic_DNA"/>
</dbReference>
<evidence type="ECO:0000313" key="7">
    <source>
        <dbReference type="Proteomes" id="UP000630805"/>
    </source>
</evidence>
<protein>
    <submittedName>
        <fullName evidence="6">Transcriptional regulator GcvA</fullName>
    </submittedName>
</protein>
<dbReference type="InterPro" id="IPR000847">
    <property type="entry name" value="LysR_HTH_N"/>
</dbReference>
<dbReference type="Gene3D" id="3.40.190.10">
    <property type="entry name" value="Periplasmic binding protein-like II"/>
    <property type="match status" value="2"/>
</dbReference>
<dbReference type="SUPFAM" id="SSF53850">
    <property type="entry name" value="Periplasmic binding protein-like II"/>
    <property type="match status" value="1"/>
</dbReference>
<keyword evidence="4" id="KW-0804">Transcription</keyword>
<evidence type="ECO:0000256" key="3">
    <source>
        <dbReference type="ARBA" id="ARBA00023125"/>
    </source>
</evidence>
<sequence length="303" mass="34156">MQLPPLNSLRAFESAARLLSFSNAGEELSVTQTAISHQIKQLEQWFDVKLFTREGRGIALTKEGYELLADIRPAFDRIRNAAEKFSARASRRSVSVSVTPTFGARWLSSRLGNFMLQHPEVDLNIQHTVRPANLDTLNVDISVRRGLGDWPDVECKRLMSADLIPFFSPVLPIQSIKDLEHATLLHYLDYQEWTDWFSCQGIQLNAEQEHGPCLDSEHALVEAAISGAGVIMGHRSLLLSELEKGQLVAPFEGSLDPRLGFYVVCLKSSLKKKDVRAFRDFLFEERSKQKRIEPHGKSGPTRT</sequence>
<reference evidence="6 7" key="1">
    <citation type="submission" date="2020-06" db="EMBL/GenBank/DDBJ databases">
        <authorList>
            <person name="Cao W.R."/>
        </authorList>
    </citation>
    <scope>NUCLEOTIDE SEQUENCE [LARGE SCALE GENOMIC DNA]</scope>
    <source>
        <strain evidence="6 7">B1Z28</strain>
    </source>
</reference>
<keyword evidence="7" id="KW-1185">Reference proteome</keyword>
<dbReference type="CDD" id="cd08432">
    <property type="entry name" value="PBP2_GcdR_TrpI_HvrB_AmpR_like"/>
    <property type="match status" value="1"/>
</dbReference>
<keyword evidence="3" id="KW-0238">DNA-binding</keyword>
<accession>A0ABX2PS58</accession>
<comment type="similarity">
    <text evidence="1">Belongs to the LysR transcriptional regulatory family.</text>
</comment>